<dbReference type="EMBL" id="UOFE01000006">
    <property type="protein sequence ID" value="VAW50700.1"/>
    <property type="molecule type" value="Genomic_DNA"/>
</dbReference>
<name>A0A3B0WE63_9ZZZZ</name>
<dbReference type="AlphaFoldDB" id="A0A3B0WE63"/>
<dbReference type="SUPFAM" id="SSF63829">
    <property type="entry name" value="Calcium-dependent phosphotriesterase"/>
    <property type="match status" value="1"/>
</dbReference>
<protein>
    <submittedName>
        <fullName evidence="1">Uncharacterized protein</fullName>
    </submittedName>
</protein>
<evidence type="ECO:0000313" key="1">
    <source>
        <dbReference type="EMBL" id="VAW50700.1"/>
    </source>
</evidence>
<reference evidence="1" key="1">
    <citation type="submission" date="2018-06" db="EMBL/GenBank/DDBJ databases">
        <authorList>
            <person name="Zhirakovskaya E."/>
        </authorList>
    </citation>
    <scope>NUCLEOTIDE SEQUENCE</scope>
</reference>
<proteinExistence type="predicted"/>
<dbReference type="InterPro" id="IPR015943">
    <property type="entry name" value="WD40/YVTN_repeat-like_dom_sf"/>
</dbReference>
<accession>A0A3B0WE63</accession>
<dbReference type="Gene3D" id="2.130.10.10">
    <property type="entry name" value="YVTN repeat-like/Quinoprotein amine dehydrogenase"/>
    <property type="match status" value="1"/>
</dbReference>
<organism evidence="1">
    <name type="scientific">hydrothermal vent metagenome</name>
    <dbReference type="NCBI Taxonomy" id="652676"/>
    <lineage>
        <taxon>unclassified sequences</taxon>
        <taxon>metagenomes</taxon>
        <taxon>ecological metagenomes</taxon>
    </lineage>
</organism>
<gene>
    <name evidence="1" type="ORF">MNBD_GAMMA05-2628</name>
</gene>
<sequence>MGKILKYKLLVLVTSLFLQACSDTSTTQNSVQPDTIDDEIPVAVLCDSDVIISAFSPVTAIAATTSPTFVTGAHAIITGDGNGQFVSLNDLNPVSGADVTVVTYGNYFYVIGQQFSGNSITKYAIDNPQDVIWQYSVNEPAATVASNPHDMIFVSETKAYVLRYNKTRAWIVNPSATNEANFKIGELDLSAYATADGLPEMDAGLIVDGKLYILLQRLEGVAQQVIHDAYIAVFDTNTDTEIDVNITGDAFKGIPLTFRNPTANTYVSENNKLYVQSSGSFFPVEYVGGIEVIDLNDYSSTIILDDGDDVSHPYGLITELAVISPERLYFVGYESFDVNTLYVMNTQTDEISAMNVPQLIDGQIANLAIDPQGLLWVSDNANATVRILNPLSCEEIDAVSTNLNPAKIVFAQ</sequence>
<dbReference type="PROSITE" id="PS51257">
    <property type="entry name" value="PROKAR_LIPOPROTEIN"/>
    <property type="match status" value="1"/>
</dbReference>